<dbReference type="GO" id="GO:0006612">
    <property type="term" value="P:protein targeting to membrane"/>
    <property type="evidence" value="ECO:0007669"/>
    <property type="project" value="UniProtKB-UniRule"/>
</dbReference>
<dbReference type="PANTHER" id="PTHR14146:SF0">
    <property type="entry name" value="EXOCYST COMPLEX COMPONENT 4"/>
    <property type="match status" value="1"/>
</dbReference>
<keyword evidence="9" id="KW-1185">Reference proteome</keyword>
<protein>
    <recommendedName>
        <fullName evidence="4">Exocyst complex component Sec8</fullName>
    </recommendedName>
</protein>
<evidence type="ECO:0000259" key="7">
    <source>
        <dbReference type="Pfam" id="PF20652"/>
    </source>
</evidence>
<evidence type="ECO:0000313" key="9">
    <source>
        <dbReference type="Proteomes" id="UP000054097"/>
    </source>
</evidence>
<evidence type="ECO:0000256" key="3">
    <source>
        <dbReference type="ARBA" id="ARBA00022927"/>
    </source>
</evidence>
<feature type="compositionally biased region" description="Basic and acidic residues" evidence="5">
    <location>
        <begin position="126"/>
        <end position="144"/>
    </location>
</feature>
<evidence type="ECO:0000313" key="8">
    <source>
        <dbReference type="EMBL" id="KIM24135.1"/>
    </source>
</evidence>
<dbReference type="InterPro" id="IPR007191">
    <property type="entry name" value="Sec8_exocyst_N"/>
</dbReference>
<dbReference type="InterPro" id="IPR048630">
    <property type="entry name" value="Sec8_M"/>
</dbReference>
<feature type="domain" description="Exocyst complex component Sec8 N-terminal" evidence="6">
    <location>
        <begin position="277"/>
        <end position="414"/>
    </location>
</feature>
<dbReference type="Proteomes" id="UP000054097">
    <property type="component" value="Unassembled WGS sequence"/>
</dbReference>
<accession>A0A0C3AHN1</accession>
<dbReference type="STRING" id="933852.A0A0C3AHN1"/>
<dbReference type="OrthoDB" id="272977at2759"/>
<dbReference type="GO" id="GO:0006893">
    <property type="term" value="P:Golgi to plasma membrane transport"/>
    <property type="evidence" value="ECO:0007669"/>
    <property type="project" value="TreeGrafter"/>
</dbReference>
<keyword evidence="3 4" id="KW-0653">Protein transport</keyword>
<feature type="domain" description="Exocyst complex component Sec8 middle helical bundle" evidence="7">
    <location>
        <begin position="559"/>
        <end position="864"/>
    </location>
</feature>
<dbReference type="GO" id="GO:0006904">
    <property type="term" value="P:vesicle docking involved in exocytosis"/>
    <property type="evidence" value="ECO:0007669"/>
    <property type="project" value="InterPro"/>
</dbReference>
<dbReference type="Pfam" id="PF20652">
    <property type="entry name" value="Sec8_C"/>
    <property type="match status" value="1"/>
</dbReference>
<evidence type="ECO:0000256" key="5">
    <source>
        <dbReference type="SAM" id="MobiDB-lite"/>
    </source>
</evidence>
<keyword evidence="1 4" id="KW-0813">Transport</keyword>
<proteinExistence type="inferred from homology"/>
<dbReference type="EMBL" id="KN824327">
    <property type="protein sequence ID" value="KIM24135.1"/>
    <property type="molecule type" value="Genomic_DNA"/>
</dbReference>
<comment type="similarity">
    <text evidence="4">Belongs to the SEC8 family.</text>
</comment>
<evidence type="ECO:0000259" key="6">
    <source>
        <dbReference type="Pfam" id="PF04048"/>
    </source>
</evidence>
<dbReference type="InterPro" id="IPR039682">
    <property type="entry name" value="Sec8/EXOC4"/>
</dbReference>
<reference evidence="9" key="2">
    <citation type="submission" date="2015-01" db="EMBL/GenBank/DDBJ databases">
        <title>Evolutionary Origins and Diversification of the Mycorrhizal Mutualists.</title>
        <authorList>
            <consortium name="DOE Joint Genome Institute"/>
            <consortium name="Mycorrhizal Genomics Consortium"/>
            <person name="Kohler A."/>
            <person name="Kuo A."/>
            <person name="Nagy L.G."/>
            <person name="Floudas D."/>
            <person name="Copeland A."/>
            <person name="Barry K.W."/>
            <person name="Cichocki N."/>
            <person name="Veneault-Fourrey C."/>
            <person name="LaButti K."/>
            <person name="Lindquist E.A."/>
            <person name="Lipzen A."/>
            <person name="Lundell T."/>
            <person name="Morin E."/>
            <person name="Murat C."/>
            <person name="Riley R."/>
            <person name="Ohm R."/>
            <person name="Sun H."/>
            <person name="Tunlid A."/>
            <person name="Henrissat B."/>
            <person name="Grigoriev I.V."/>
            <person name="Hibbett D.S."/>
            <person name="Martin F."/>
        </authorList>
    </citation>
    <scope>NUCLEOTIDE SEQUENCE [LARGE SCALE GENOMIC DNA]</scope>
    <source>
        <strain evidence="9">MAFF 305830</strain>
    </source>
</reference>
<feature type="region of interest" description="Disordered" evidence="5">
    <location>
        <begin position="1"/>
        <end position="256"/>
    </location>
</feature>
<keyword evidence="2 4" id="KW-0268">Exocytosis</keyword>
<dbReference type="GO" id="GO:0015031">
    <property type="term" value="P:protein transport"/>
    <property type="evidence" value="ECO:0007669"/>
    <property type="project" value="UniProtKB-KW"/>
</dbReference>
<feature type="compositionally biased region" description="Polar residues" evidence="5">
    <location>
        <begin position="7"/>
        <end position="28"/>
    </location>
</feature>
<sequence length="1338" mass="148462">MSRVPPFSTNPTRSRNQGPGPPSSYSQDSRPDSFVSDGTNPGMSIYGGIVSGSGSGLPSRPSRSELRRVPSSSNSEMRGSGGGMQPPPRSAARGFGGNRDSVGTSYSDREGPAGAPMSYSTRRPIRGSERDRVMERDREMDRQQYSEPEMLSRSRTRSRGPDRANENRSPISPDSAASPKALGAVVAALQGAAQRRGARRQGTLDGGMSPGSALSPGSGGFGGFATSPGGFGSYEEMEREEIERRKREQAKYDAERRERMAARQMNGTGRPRAKGDIDAVLDQIQGEWEWVAKPDFNAIELAVALLDDSGVGKDMESFARTKKMLERALGGTIEKYAQTFAAALPHHAMVVSSLNTSREQLQETKTKLTESKEALGSRRADLAQLWTRGQTLDEMIKIIDEIEYIKSVPDTLESLISEKKLLQASSLLLKSTKIIAKSEMQEIGALADLRAYLTGQENTLREILLDELQAHMYLKTFWCETRWHAYIPGQQMLPKVEFDEEKGIDQGAVTSSGHRTSRLTSYLHELNIKANDSPYDPSANTRVSLTTFTTTDPSAPQTNPEMDSFTYLETILESLAILGKLGSGLETITQRLPMELYSIVETTIDEVNERSEFSKRLPGFMNNAPSVVSAKTATAYMYADPKVPVGAPSETAQTNGISVTDKPAASLLRLSALENSATNPDHEILRDLFWTLYSKLDAVSQSMRVVYEVANRIGSRKDFRDSSGVKSGGMFPFPDLWEPVDSELRSLIMLYLTTEKGGASTGKKQIPSINEVLQSGKVTRDKGWQNFRFGDSDSKQANRFNKTHEEELTRVLKDSVPGLVGGAETSVHTALATAVDDRFASAVPHQLLVTPDAFHVSVVFHPTLAFLDRAADLLPSTTSERIRQSSGFLDEFVLRVYLPQLEDKVADLFLKTVNSPDAFLPDPYWKRLSSRPLVKATTELMALINSLCAMQQTTPFHRDNYSRLILGVIIQFYQKCSDRFRELVSTKEGGAPDEGHVAVAARWAQKLEVTACVSALYALPENDVVGSRRICRQETRVELNFLTTETVNRDDLVPSKNLHALGNLFQSLIWFMRQLMTMRTIVEDPLSPTLDTGVESEVGFTAVTPHFPLLPPAPPTDDLKLPLTKPMALRFDALMRTYEQLAEYVLATLRIDTRCRTIHFLDLAMRRGNYRVDRDAGDPDPHIVDLNLDLGVCDDCANETLPPKERKFLFDGLGTLMEHLLISNGRHIRFANAVGIQKIMRNMLAMQQNMKTITDASQDADFERAKVYYSLFSLTPREMLNSIKRKSQFTLEEYKTMLNFQCGVDQAATERGAMEATDRNYQSYVTELHALAIEESTD</sequence>
<gene>
    <name evidence="8" type="ORF">M408DRAFT_331908</name>
</gene>
<dbReference type="Pfam" id="PF04048">
    <property type="entry name" value="Sec8_N"/>
    <property type="match status" value="1"/>
</dbReference>
<evidence type="ECO:0000256" key="1">
    <source>
        <dbReference type="ARBA" id="ARBA00022448"/>
    </source>
</evidence>
<name>A0A0C3AHN1_SERVB</name>
<dbReference type="GO" id="GO:0000145">
    <property type="term" value="C:exocyst"/>
    <property type="evidence" value="ECO:0007669"/>
    <property type="project" value="UniProtKB-UniRule"/>
</dbReference>
<dbReference type="GO" id="GO:0090522">
    <property type="term" value="P:vesicle tethering involved in exocytosis"/>
    <property type="evidence" value="ECO:0007669"/>
    <property type="project" value="UniProtKB-UniRule"/>
</dbReference>
<feature type="compositionally biased region" description="Low complexity" evidence="5">
    <location>
        <begin position="181"/>
        <end position="195"/>
    </location>
</feature>
<reference evidence="8 9" key="1">
    <citation type="submission" date="2014-04" db="EMBL/GenBank/DDBJ databases">
        <authorList>
            <consortium name="DOE Joint Genome Institute"/>
            <person name="Kuo A."/>
            <person name="Zuccaro A."/>
            <person name="Kohler A."/>
            <person name="Nagy L.G."/>
            <person name="Floudas D."/>
            <person name="Copeland A."/>
            <person name="Barry K.W."/>
            <person name="Cichocki N."/>
            <person name="Veneault-Fourrey C."/>
            <person name="LaButti K."/>
            <person name="Lindquist E.A."/>
            <person name="Lipzen A."/>
            <person name="Lundell T."/>
            <person name="Morin E."/>
            <person name="Murat C."/>
            <person name="Sun H."/>
            <person name="Tunlid A."/>
            <person name="Henrissat B."/>
            <person name="Grigoriev I.V."/>
            <person name="Hibbett D.S."/>
            <person name="Martin F."/>
            <person name="Nordberg H.P."/>
            <person name="Cantor M.N."/>
            <person name="Hua S.X."/>
        </authorList>
    </citation>
    <scope>NUCLEOTIDE SEQUENCE [LARGE SCALE GENOMIC DNA]</scope>
    <source>
        <strain evidence="8 9">MAFF 305830</strain>
    </source>
</reference>
<evidence type="ECO:0000256" key="4">
    <source>
        <dbReference type="RuleBase" id="RU367079"/>
    </source>
</evidence>
<comment type="function">
    <text evidence="4">Component of the exocyst complex involved in the docking of exocytic vesicles with fusion sites on the plasma membrane.</text>
</comment>
<evidence type="ECO:0000256" key="2">
    <source>
        <dbReference type="ARBA" id="ARBA00022483"/>
    </source>
</evidence>
<dbReference type="PANTHER" id="PTHR14146">
    <property type="entry name" value="EXOCYST COMPLEX COMPONENT 4"/>
    <property type="match status" value="1"/>
</dbReference>
<dbReference type="HOGENOM" id="CLU_004025_1_0_1"/>
<organism evidence="8 9">
    <name type="scientific">Serendipita vermifera MAFF 305830</name>
    <dbReference type="NCBI Taxonomy" id="933852"/>
    <lineage>
        <taxon>Eukaryota</taxon>
        <taxon>Fungi</taxon>
        <taxon>Dikarya</taxon>
        <taxon>Basidiomycota</taxon>
        <taxon>Agaricomycotina</taxon>
        <taxon>Agaricomycetes</taxon>
        <taxon>Sebacinales</taxon>
        <taxon>Serendipitaceae</taxon>
        <taxon>Serendipita</taxon>
    </lineage>
</organism>
<feature type="compositionally biased region" description="Basic and acidic residues" evidence="5">
    <location>
        <begin position="241"/>
        <end position="256"/>
    </location>
</feature>